<dbReference type="EMBL" id="CAADFJ010000351">
    <property type="protein sequence ID" value="VFK06453.1"/>
    <property type="molecule type" value="Genomic_DNA"/>
</dbReference>
<sequence>MTQLLERALTEASRLPDRQQNLLGKWLLDELLAEKKWDALFAESEDFLGDLADEALKEHRTGKTGALDSSIL</sequence>
<name>A0A450VEH6_9GAMM</name>
<proteinExistence type="predicted"/>
<dbReference type="AlphaFoldDB" id="A0A450VEH6"/>
<organism evidence="1">
    <name type="scientific">Candidatus Kentrum eta</name>
    <dbReference type="NCBI Taxonomy" id="2126337"/>
    <lineage>
        <taxon>Bacteria</taxon>
        <taxon>Pseudomonadati</taxon>
        <taxon>Pseudomonadota</taxon>
        <taxon>Gammaproteobacteria</taxon>
        <taxon>Candidatus Kentrum</taxon>
    </lineage>
</organism>
<gene>
    <name evidence="2" type="ORF">BECKH772A_GA0070896_103511</name>
    <name evidence="1" type="ORF">BECKH772B_GA0070898_103352</name>
    <name evidence="3" type="ORF">BECKH772C_GA0070978_103511</name>
</gene>
<protein>
    <submittedName>
        <fullName evidence="1">Uncharacterized protein</fullName>
    </submittedName>
</protein>
<dbReference type="EMBL" id="CAADFG010000351">
    <property type="protein sequence ID" value="VFK03761.1"/>
    <property type="molecule type" value="Genomic_DNA"/>
</dbReference>
<evidence type="ECO:0000313" key="3">
    <source>
        <dbReference type="EMBL" id="VFK06453.1"/>
    </source>
</evidence>
<evidence type="ECO:0000313" key="1">
    <source>
        <dbReference type="EMBL" id="VFK03196.1"/>
    </source>
</evidence>
<accession>A0A450VEH6</accession>
<dbReference type="EMBL" id="CAADFI010000335">
    <property type="protein sequence ID" value="VFK03196.1"/>
    <property type="molecule type" value="Genomic_DNA"/>
</dbReference>
<reference evidence="1" key="1">
    <citation type="submission" date="2019-02" db="EMBL/GenBank/DDBJ databases">
        <authorList>
            <person name="Gruber-Vodicka R. H."/>
            <person name="Seah K. B. B."/>
        </authorList>
    </citation>
    <scope>NUCLEOTIDE SEQUENCE</scope>
    <source>
        <strain evidence="3">BECK_SA2B12</strain>
        <strain evidence="2">BECK_SA2B15</strain>
        <strain evidence="1">BECK_SA2B20</strain>
    </source>
</reference>
<evidence type="ECO:0000313" key="2">
    <source>
        <dbReference type="EMBL" id="VFK03761.1"/>
    </source>
</evidence>